<proteinExistence type="predicted"/>
<sequence length="53" mass="5809">MFLIIISLMTGYIGMLIGSAHNLGGVLGIVGFLSPALFILQKIYLKLEELEEK</sequence>
<gene>
    <name evidence="2" type="ORF">SAMN05660297_02834</name>
</gene>
<dbReference type="EMBL" id="FOHU01000015">
    <property type="protein sequence ID" value="SET58601.1"/>
    <property type="molecule type" value="Genomic_DNA"/>
</dbReference>
<evidence type="ECO:0000256" key="1">
    <source>
        <dbReference type="SAM" id="Phobius"/>
    </source>
</evidence>
<keyword evidence="1" id="KW-0812">Transmembrane</keyword>
<dbReference type="AlphaFoldDB" id="A0A1I0FJS8"/>
<dbReference type="RefSeq" id="WP_170834829.1">
    <property type="nucleotide sequence ID" value="NZ_FOHU01000015.1"/>
</dbReference>
<reference evidence="2 3" key="1">
    <citation type="submission" date="2016-10" db="EMBL/GenBank/DDBJ databases">
        <authorList>
            <person name="de Groot N.N."/>
        </authorList>
    </citation>
    <scope>NUCLEOTIDE SEQUENCE [LARGE SCALE GENOMIC DNA]</scope>
    <source>
        <strain evidence="2 3">DSM 18979</strain>
    </source>
</reference>
<keyword evidence="1" id="KW-1133">Transmembrane helix</keyword>
<organism evidence="2 3">
    <name type="scientific">Natronincola peptidivorans</name>
    <dbReference type="NCBI Taxonomy" id="426128"/>
    <lineage>
        <taxon>Bacteria</taxon>
        <taxon>Bacillati</taxon>
        <taxon>Bacillota</taxon>
        <taxon>Clostridia</taxon>
        <taxon>Peptostreptococcales</taxon>
        <taxon>Natronincolaceae</taxon>
        <taxon>Natronincola</taxon>
    </lineage>
</organism>
<feature type="transmembrane region" description="Helical" evidence="1">
    <location>
        <begin position="12"/>
        <end position="40"/>
    </location>
</feature>
<protein>
    <submittedName>
        <fullName evidence="2">Uncharacterized protein</fullName>
    </submittedName>
</protein>
<evidence type="ECO:0000313" key="2">
    <source>
        <dbReference type="EMBL" id="SET58601.1"/>
    </source>
</evidence>
<keyword evidence="1" id="KW-0472">Membrane</keyword>
<dbReference type="Proteomes" id="UP000199568">
    <property type="component" value="Unassembled WGS sequence"/>
</dbReference>
<keyword evidence="3" id="KW-1185">Reference proteome</keyword>
<evidence type="ECO:0000313" key="3">
    <source>
        <dbReference type="Proteomes" id="UP000199568"/>
    </source>
</evidence>
<accession>A0A1I0FJS8</accession>
<name>A0A1I0FJS8_9FIRM</name>